<gene>
    <name evidence="1" type="ORF">IEN85_14995</name>
</gene>
<dbReference type="AlphaFoldDB" id="A0A927FAG5"/>
<organism evidence="1 2">
    <name type="scientific">Pelagicoccus enzymogenes</name>
    <dbReference type="NCBI Taxonomy" id="2773457"/>
    <lineage>
        <taxon>Bacteria</taxon>
        <taxon>Pseudomonadati</taxon>
        <taxon>Verrucomicrobiota</taxon>
        <taxon>Opitutia</taxon>
        <taxon>Puniceicoccales</taxon>
        <taxon>Pelagicoccaceae</taxon>
        <taxon>Pelagicoccus</taxon>
    </lineage>
</organism>
<sequence>MTDTTTSRDLAKKIEWIGLRNLSYYEKERVRNELVEVSCYLPRLLALALWSYYGQRPPEYMVTRGSESSLQTYREREKTKTYIRELMADYREED</sequence>
<accession>A0A927FAG5</accession>
<dbReference type="Proteomes" id="UP000622317">
    <property type="component" value="Unassembled WGS sequence"/>
</dbReference>
<comment type="caution">
    <text evidence="1">The sequence shown here is derived from an EMBL/GenBank/DDBJ whole genome shotgun (WGS) entry which is preliminary data.</text>
</comment>
<dbReference type="EMBL" id="JACYFG010000038">
    <property type="protein sequence ID" value="MBD5780805.1"/>
    <property type="molecule type" value="Genomic_DNA"/>
</dbReference>
<name>A0A927FAG5_9BACT</name>
<reference evidence="1" key="1">
    <citation type="submission" date="2020-09" db="EMBL/GenBank/DDBJ databases">
        <title>Pelagicoccus enzymogenes sp. nov. with an EPS production, isolated from marine sediment.</title>
        <authorList>
            <person name="Feng X."/>
        </authorList>
    </citation>
    <scope>NUCLEOTIDE SEQUENCE</scope>
    <source>
        <strain evidence="1">NFK12</strain>
    </source>
</reference>
<dbReference type="RefSeq" id="WP_191617915.1">
    <property type="nucleotide sequence ID" value="NZ_JACYFG010000038.1"/>
</dbReference>
<evidence type="ECO:0000313" key="1">
    <source>
        <dbReference type="EMBL" id="MBD5780805.1"/>
    </source>
</evidence>
<keyword evidence="2" id="KW-1185">Reference proteome</keyword>
<proteinExistence type="predicted"/>
<evidence type="ECO:0000313" key="2">
    <source>
        <dbReference type="Proteomes" id="UP000622317"/>
    </source>
</evidence>
<protein>
    <submittedName>
        <fullName evidence="1">Uncharacterized protein</fullName>
    </submittedName>
</protein>